<dbReference type="PANTHER" id="PTHR37490:SF2">
    <property type="match status" value="1"/>
</dbReference>
<dbReference type="Proteomes" id="UP001600888">
    <property type="component" value="Unassembled WGS sequence"/>
</dbReference>
<sequence>MGIYRRRQLRAAFSLLIYPFAFAVLLTFLAKLLFGGPASHPASLTTTSQSSPQHQPGAISKALVVVSTTKDDTTWLSQIPPSLNWTINHYRVDAPLTPALSVPSRNGNEAMVYLTYIIDNYAALPDVIFFHHGHPRAWHQKLGSADEVARLRAEYVLKAGYASARCLPGCENVVSLEGGEPAPRMAALPLLSRRDHLVTLLENFLEPARFPELEGAVPAQLAAPCCAQFAVSRERVLRRDREWWVKLREWLIEAPLPSMNSGRLMEHLWHVFFGVEAVHCPSLEACQCHVFGMGDNCDSYFEQEKYM</sequence>
<evidence type="ECO:0000313" key="3">
    <source>
        <dbReference type="Proteomes" id="UP001600888"/>
    </source>
</evidence>
<organism evidence="2 3">
    <name type="scientific">Diaporthe vaccinii</name>
    <dbReference type="NCBI Taxonomy" id="105482"/>
    <lineage>
        <taxon>Eukaryota</taxon>
        <taxon>Fungi</taxon>
        <taxon>Dikarya</taxon>
        <taxon>Ascomycota</taxon>
        <taxon>Pezizomycotina</taxon>
        <taxon>Sordariomycetes</taxon>
        <taxon>Sordariomycetidae</taxon>
        <taxon>Diaporthales</taxon>
        <taxon>Diaporthaceae</taxon>
        <taxon>Diaporthe</taxon>
        <taxon>Diaporthe eres species complex</taxon>
    </lineage>
</organism>
<dbReference type="EMBL" id="JBAWTH010000038">
    <property type="protein sequence ID" value="KAL2284198.1"/>
    <property type="molecule type" value="Genomic_DNA"/>
</dbReference>
<evidence type="ECO:0000256" key="1">
    <source>
        <dbReference type="SAM" id="Phobius"/>
    </source>
</evidence>
<gene>
    <name evidence="2" type="ORF">FJTKL_09168</name>
</gene>
<protein>
    <submittedName>
        <fullName evidence="2">Uncharacterized protein</fullName>
    </submittedName>
</protein>
<feature type="transmembrane region" description="Helical" evidence="1">
    <location>
        <begin position="12"/>
        <end position="34"/>
    </location>
</feature>
<keyword evidence="1" id="KW-1133">Transmembrane helix</keyword>
<name>A0ABR4EP43_9PEZI</name>
<accession>A0ABR4EP43</accession>
<dbReference type="InterPro" id="IPR021838">
    <property type="entry name" value="DUF3431"/>
</dbReference>
<keyword evidence="3" id="KW-1185">Reference proteome</keyword>
<reference evidence="2 3" key="1">
    <citation type="submission" date="2024-03" db="EMBL/GenBank/DDBJ databases">
        <title>A high-quality draft genome sequence of Diaporthe vaccinii, a causative agent of upright dieback and viscid rot disease in cranberry plants.</title>
        <authorList>
            <person name="Sarrasin M."/>
            <person name="Lang B.F."/>
            <person name="Burger G."/>
        </authorList>
    </citation>
    <scope>NUCLEOTIDE SEQUENCE [LARGE SCALE GENOMIC DNA]</scope>
    <source>
        <strain evidence="2 3">IS7</strain>
    </source>
</reference>
<proteinExistence type="predicted"/>
<dbReference type="PANTHER" id="PTHR37490">
    <property type="entry name" value="EXPRESSED PROTEIN"/>
    <property type="match status" value="1"/>
</dbReference>
<keyword evidence="1" id="KW-0812">Transmembrane</keyword>
<dbReference type="Pfam" id="PF11913">
    <property type="entry name" value="DUF3431"/>
    <property type="match status" value="1"/>
</dbReference>
<evidence type="ECO:0000313" key="2">
    <source>
        <dbReference type="EMBL" id="KAL2284198.1"/>
    </source>
</evidence>
<comment type="caution">
    <text evidence="2">The sequence shown here is derived from an EMBL/GenBank/DDBJ whole genome shotgun (WGS) entry which is preliminary data.</text>
</comment>
<keyword evidence="1" id="KW-0472">Membrane</keyword>
<dbReference type="EMBL" id="JBAWTH010000038">
    <property type="protein sequence ID" value="KAL2284199.1"/>
    <property type="molecule type" value="Genomic_DNA"/>
</dbReference>